<keyword evidence="2" id="KW-1185">Reference proteome</keyword>
<dbReference type="OrthoDB" id="4760831at2759"/>
<evidence type="ECO:0000313" key="2">
    <source>
        <dbReference type="Proteomes" id="UP000184499"/>
    </source>
</evidence>
<dbReference type="AlphaFoldDB" id="A0A1L9UGT1"/>
<proteinExistence type="predicted"/>
<organism evidence="1 2">
    <name type="scientific">Aspergillus brasiliensis (strain CBS 101740 / IMI 381727 / IBT 21946)</name>
    <dbReference type="NCBI Taxonomy" id="767769"/>
    <lineage>
        <taxon>Eukaryota</taxon>
        <taxon>Fungi</taxon>
        <taxon>Dikarya</taxon>
        <taxon>Ascomycota</taxon>
        <taxon>Pezizomycotina</taxon>
        <taxon>Eurotiomycetes</taxon>
        <taxon>Eurotiomycetidae</taxon>
        <taxon>Eurotiales</taxon>
        <taxon>Aspergillaceae</taxon>
        <taxon>Aspergillus</taxon>
        <taxon>Aspergillus subgen. Circumdati</taxon>
    </lineage>
</organism>
<name>A0A1L9UGT1_ASPBC</name>
<dbReference type="RefSeq" id="XP_067478076.1">
    <property type="nucleotide sequence ID" value="XM_067628918.1"/>
</dbReference>
<dbReference type="Proteomes" id="UP000184499">
    <property type="component" value="Unassembled WGS sequence"/>
</dbReference>
<dbReference type="EMBL" id="KV878685">
    <property type="protein sequence ID" value="OJJ70828.1"/>
    <property type="molecule type" value="Genomic_DNA"/>
</dbReference>
<reference evidence="2" key="1">
    <citation type="journal article" date="2017" name="Genome Biol.">
        <title>Comparative genomics reveals high biological diversity and specific adaptations in the industrially and medically important fungal genus Aspergillus.</title>
        <authorList>
            <person name="de Vries R.P."/>
            <person name="Riley R."/>
            <person name="Wiebenga A."/>
            <person name="Aguilar-Osorio G."/>
            <person name="Amillis S."/>
            <person name="Uchima C.A."/>
            <person name="Anderluh G."/>
            <person name="Asadollahi M."/>
            <person name="Askin M."/>
            <person name="Barry K."/>
            <person name="Battaglia E."/>
            <person name="Bayram O."/>
            <person name="Benocci T."/>
            <person name="Braus-Stromeyer S.A."/>
            <person name="Caldana C."/>
            <person name="Canovas D."/>
            <person name="Cerqueira G.C."/>
            <person name="Chen F."/>
            <person name="Chen W."/>
            <person name="Choi C."/>
            <person name="Clum A."/>
            <person name="Dos Santos R.A."/>
            <person name="Damasio A.R."/>
            <person name="Diallinas G."/>
            <person name="Emri T."/>
            <person name="Fekete E."/>
            <person name="Flipphi M."/>
            <person name="Freyberg S."/>
            <person name="Gallo A."/>
            <person name="Gournas C."/>
            <person name="Habgood R."/>
            <person name="Hainaut M."/>
            <person name="Harispe M.L."/>
            <person name="Henrissat B."/>
            <person name="Hilden K.S."/>
            <person name="Hope R."/>
            <person name="Hossain A."/>
            <person name="Karabika E."/>
            <person name="Karaffa L."/>
            <person name="Karanyi Z."/>
            <person name="Krasevec N."/>
            <person name="Kuo A."/>
            <person name="Kusch H."/>
            <person name="LaButti K."/>
            <person name="Lagendijk E.L."/>
            <person name="Lapidus A."/>
            <person name="Levasseur A."/>
            <person name="Lindquist E."/>
            <person name="Lipzen A."/>
            <person name="Logrieco A.F."/>
            <person name="MacCabe A."/>
            <person name="Maekelae M.R."/>
            <person name="Malavazi I."/>
            <person name="Melin P."/>
            <person name="Meyer V."/>
            <person name="Mielnichuk N."/>
            <person name="Miskei M."/>
            <person name="Molnar A.P."/>
            <person name="Mule G."/>
            <person name="Ngan C.Y."/>
            <person name="Orejas M."/>
            <person name="Orosz E."/>
            <person name="Ouedraogo J.P."/>
            <person name="Overkamp K.M."/>
            <person name="Park H.-S."/>
            <person name="Perrone G."/>
            <person name="Piumi F."/>
            <person name="Punt P.J."/>
            <person name="Ram A.F."/>
            <person name="Ramon A."/>
            <person name="Rauscher S."/>
            <person name="Record E."/>
            <person name="Riano-Pachon D.M."/>
            <person name="Robert V."/>
            <person name="Roehrig J."/>
            <person name="Ruller R."/>
            <person name="Salamov A."/>
            <person name="Salih N.S."/>
            <person name="Samson R.A."/>
            <person name="Sandor E."/>
            <person name="Sanguinetti M."/>
            <person name="Schuetze T."/>
            <person name="Sepcic K."/>
            <person name="Shelest E."/>
            <person name="Sherlock G."/>
            <person name="Sophianopoulou V."/>
            <person name="Squina F.M."/>
            <person name="Sun H."/>
            <person name="Susca A."/>
            <person name="Todd R.B."/>
            <person name="Tsang A."/>
            <person name="Unkles S.E."/>
            <person name="van de Wiele N."/>
            <person name="van Rossen-Uffink D."/>
            <person name="Oliveira J.V."/>
            <person name="Vesth T.C."/>
            <person name="Visser J."/>
            <person name="Yu J.-H."/>
            <person name="Zhou M."/>
            <person name="Andersen M.R."/>
            <person name="Archer D.B."/>
            <person name="Baker S.E."/>
            <person name="Benoit I."/>
            <person name="Brakhage A.A."/>
            <person name="Braus G.H."/>
            <person name="Fischer R."/>
            <person name="Frisvad J.C."/>
            <person name="Goldman G.H."/>
            <person name="Houbraken J."/>
            <person name="Oakley B."/>
            <person name="Pocsi I."/>
            <person name="Scazzocchio C."/>
            <person name="Seiboth B."/>
            <person name="vanKuyk P.A."/>
            <person name="Wortman J."/>
            <person name="Dyer P.S."/>
            <person name="Grigoriev I.V."/>
        </authorList>
    </citation>
    <scope>NUCLEOTIDE SEQUENCE [LARGE SCALE GENOMIC DNA]</scope>
    <source>
        <strain evidence="2">CBS 101740 / IMI 381727 / IBT 21946</strain>
    </source>
</reference>
<dbReference type="GeneID" id="93581406"/>
<dbReference type="VEuPathDB" id="FungiDB:ASPBRDRAFT_675479"/>
<sequence>MSCNWCDTRLVQLFMTKPSRHSLQNIATSLQTAVDHSSATNGNYENVEVFALRREEDGDGVAGLQTELLNLFSRVYGYNCEAYVIPTGTMLGHRDVRMKMDDWSCPRAKKNTLRIFVYTGISSSKGPSHPDFDIEFREISTLSPYNPRHVFLSAYNGGDSLCLVDFWERRPVSNEVGPEVIAACALEQKAKPDSEFGLTCLLLDTLKANDGAPITAATLYARLFRIASQSQVQTYLMHAPKWNRPSITLKPLNRTDLRPCSLSSERVLFSVEVEDNVNERNVKAWEEQLLRSIPNDVLNVDIKVERAFQSNGIFATLLITAPLEVWTMLPDDPAYKFLSHVTSNNESSAIRALPYRQRADIG</sequence>
<accession>A0A1L9UGT1</accession>
<gene>
    <name evidence="1" type="ORF">ASPBRDRAFT_675479</name>
</gene>
<protein>
    <submittedName>
        <fullName evidence="1">Uncharacterized protein</fullName>
    </submittedName>
</protein>
<evidence type="ECO:0000313" key="1">
    <source>
        <dbReference type="EMBL" id="OJJ70828.1"/>
    </source>
</evidence>